<proteinExistence type="predicted"/>
<gene>
    <name evidence="1" type="ORF">JW984_13350</name>
</gene>
<protein>
    <submittedName>
        <fullName evidence="1">Uncharacterized protein</fullName>
    </submittedName>
</protein>
<dbReference type="EMBL" id="JAFGIX010000069">
    <property type="protein sequence ID" value="MBN1574177.1"/>
    <property type="molecule type" value="Genomic_DNA"/>
</dbReference>
<reference evidence="1" key="2">
    <citation type="submission" date="2021-01" db="EMBL/GenBank/DDBJ databases">
        <authorList>
            <person name="Hahn C.R."/>
            <person name="Youssef N.H."/>
            <person name="Elshahed M."/>
        </authorList>
    </citation>
    <scope>NUCLEOTIDE SEQUENCE</scope>
    <source>
        <strain evidence="1">Zod_Metabat.24</strain>
    </source>
</reference>
<dbReference type="Proteomes" id="UP000809273">
    <property type="component" value="Unassembled WGS sequence"/>
</dbReference>
<accession>A0A9D8KGI0</accession>
<reference evidence="1" key="1">
    <citation type="journal article" date="2021" name="Environ. Microbiol.">
        <title>Genomic characterization of three novel Desulfobacterota classes expand the metabolic and phylogenetic diversity of the phylum.</title>
        <authorList>
            <person name="Murphy C.L."/>
            <person name="Biggerstaff J."/>
            <person name="Eichhorn A."/>
            <person name="Ewing E."/>
            <person name="Shahan R."/>
            <person name="Soriano D."/>
            <person name="Stewart S."/>
            <person name="VanMol K."/>
            <person name="Walker R."/>
            <person name="Walters P."/>
            <person name="Elshahed M.S."/>
            <person name="Youssef N.H."/>
        </authorList>
    </citation>
    <scope>NUCLEOTIDE SEQUENCE</scope>
    <source>
        <strain evidence="1">Zod_Metabat.24</strain>
    </source>
</reference>
<comment type="caution">
    <text evidence="1">The sequence shown here is derived from an EMBL/GenBank/DDBJ whole genome shotgun (WGS) entry which is preliminary data.</text>
</comment>
<organism evidence="1 2">
    <name type="scientific">Candidatus Zymogenus saltonus</name>
    <dbReference type="NCBI Taxonomy" id="2844893"/>
    <lineage>
        <taxon>Bacteria</taxon>
        <taxon>Deltaproteobacteria</taxon>
        <taxon>Candidatus Zymogenia</taxon>
        <taxon>Candidatus Zymogeniales</taxon>
        <taxon>Candidatus Zymogenaceae</taxon>
        <taxon>Candidatus Zymogenus</taxon>
    </lineage>
</organism>
<sequence length="358" mass="41345">MVDVNTEYIKKVIPKFKKFIETEGKIWEEERTYNNKFFKKYFSKEGLLKLDEGTLREMIHKLWAFNSWTNKDYLLQEMLKSDIQKIRDSFGYLLFSNEPIEKRFDLIIKNVRMMGAAAVSEILTHSDSSKYPIYNRRSKEGLIALGVSEKELPKSAAISGKQYKLFCDLVNAVKDKIINEFKEFEDLFYLDFLLYYISMNVPDKKEGDVLVSEVSEDFDHDEVVDLVLKLGDGLGFDVDKEIKIAAGSRIDVIWKSRIANLGIIAYAFEVHRRGGRDSAILNLQKIVNRDPSIQKVIIVSNDTEIEKFRNEISSLSEGFRKSVEYLRVEDLQSAINNLESLQEILNSLGLLTNKKITS</sequence>
<evidence type="ECO:0000313" key="2">
    <source>
        <dbReference type="Proteomes" id="UP000809273"/>
    </source>
</evidence>
<name>A0A9D8KGI0_9DELT</name>
<evidence type="ECO:0000313" key="1">
    <source>
        <dbReference type="EMBL" id="MBN1574177.1"/>
    </source>
</evidence>
<dbReference type="AlphaFoldDB" id="A0A9D8KGI0"/>